<protein>
    <submittedName>
        <fullName evidence="7">Desaturase</fullName>
    </submittedName>
</protein>
<dbReference type="EMBL" id="MKZS01000001">
    <property type="protein sequence ID" value="OLT62460.1"/>
    <property type="molecule type" value="Genomic_DNA"/>
</dbReference>
<feature type="domain" description="Fatty acid hydroxylase" evidence="6">
    <location>
        <begin position="130"/>
        <end position="250"/>
    </location>
</feature>
<feature type="transmembrane region" description="Helical" evidence="5">
    <location>
        <begin position="44"/>
        <end position="65"/>
    </location>
</feature>
<sequence length="276" mass="32099">MKKNFNLCLEIEFFIKVAITCAIFQQFFYWVLNDIKLNVINQVVLYWLVGSVSFYAIGIFVEKVIKKNEQLREKLKARIKKVKKQPFPAFTAKGIILGEIKSFIAALVILYLAPEMHRGNGLLLNLGWFLMRIVAADFCFYVSHWLFHRRFFQKIHLKHHEFIDTSSFVAGHKSIIEYIIVTITDILPIFIFGYDITQLLAWTLLGNAYNLEGHSSLSIFFIPSDFHDLHHTCFKGNYGIQGFWDRMFKTLIPPTKKSGIMFPTASLEKITMKLSK</sequence>
<comment type="subcellular location">
    <subcellularLocation>
        <location evidence="1">Membrane</location>
    </subcellularLocation>
</comment>
<gene>
    <name evidence="7" type="ORF">BJP37_28985</name>
</gene>
<dbReference type="GO" id="GO:0016491">
    <property type="term" value="F:oxidoreductase activity"/>
    <property type="evidence" value="ECO:0007669"/>
    <property type="project" value="InterPro"/>
</dbReference>
<feature type="transmembrane region" description="Helical" evidence="5">
    <location>
        <begin position="126"/>
        <end position="147"/>
    </location>
</feature>
<dbReference type="Proteomes" id="UP000186657">
    <property type="component" value="Unassembled WGS sequence"/>
</dbReference>
<keyword evidence="3 5" id="KW-1133">Transmembrane helix</keyword>
<evidence type="ECO:0000256" key="3">
    <source>
        <dbReference type="ARBA" id="ARBA00022989"/>
    </source>
</evidence>
<evidence type="ECO:0000256" key="5">
    <source>
        <dbReference type="SAM" id="Phobius"/>
    </source>
</evidence>
<dbReference type="GO" id="GO:0016020">
    <property type="term" value="C:membrane"/>
    <property type="evidence" value="ECO:0007669"/>
    <property type="project" value="UniProtKB-SubCell"/>
</dbReference>
<organism evidence="7 8">
    <name type="scientific">Moorena bouillonii PNG</name>
    <dbReference type="NCBI Taxonomy" id="568701"/>
    <lineage>
        <taxon>Bacteria</taxon>
        <taxon>Bacillati</taxon>
        <taxon>Cyanobacteriota</taxon>
        <taxon>Cyanophyceae</taxon>
        <taxon>Coleofasciculales</taxon>
        <taxon>Coleofasciculaceae</taxon>
        <taxon>Moorena</taxon>
    </lineage>
</organism>
<keyword evidence="2 5" id="KW-0812">Transmembrane</keyword>
<dbReference type="GO" id="GO:0008610">
    <property type="term" value="P:lipid biosynthetic process"/>
    <property type="evidence" value="ECO:0007669"/>
    <property type="project" value="InterPro"/>
</dbReference>
<evidence type="ECO:0000313" key="8">
    <source>
        <dbReference type="Proteomes" id="UP000186657"/>
    </source>
</evidence>
<evidence type="ECO:0000256" key="4">
    <source>
        <dbReference type="ARBA" id="ARBA00023136"/>
    </source>
</evidence>
<comment type="caution">
    <text evidence="7">The sequence shown here is derived from an EMBL/GenBank/DDBJ whole genome shotgun (WGS) entry which is preliminary data.</text>
</comment>
<evidence type="ECO:0000313" key="7">
    <source>
        <dbReference type="EMBL" id="OLT62460.1"/>
    </source>
</evidence>
<dbReference type="GO" id="GO:0005506">
    <property type="term" value="F:iron ion binding"/>
    <property type="evidence" value="ECO:0007669"/>
    <property type="project" value="InterPro"/>
</dbReference>
<reference evidence="7 8" key="1">
    <citation type="submission" date="2016-10" db="EMBL/GenBank/DDBJ databases">
        <title>Comparative genomics uncovers the prolific and rare metabolic potential of the cyanobacterial genus Moorea.</title>
        <authorList>
            <person name="Leao T."/>
            <person name="Castelao G."/>
            <person name="Korobeynikov A."/>
            <person name="Monroe E.A."/>
            <person name="Podell S."/>
            <person name="Glukhov E."/>
            <person name="Allen E."/>
            <person name="Gerwick W.H."/>
            <person name="Gerwick L."/>
        </authorList>
    </citation>
    <scope>NUCLEOTIDE SEQUENCE [LARGE SCALE GENOMIC DNA]</scope>
    <source>
        <strain evidence="7 8">PNG5-198</strain>
    </source>
</reference>
<dbReference type="InterPro" id="IPR050307">
    <property type="entry name" value="Sterol_Desaturase_Related"/>
</dbReference>
<proteinExistence type="predicted"/>
<evidence type="ECO:0000259" key="6">
    <source>
        <dbReference type="Pfam" id="PF04116"/>
    </source>
</evidence>
<dbReference type="AlphaFoldDB" id="A0A1U7N927"/>
<accession>A0A1U7N927</accession>
<keyword evidence="8" id="KW-1185">Reference proteome</keyword>
<evidence type="ECO:0000256" key="1">
    <source>
        <dbReference type="ARBA" id="ARBA00004370"/>
    </source>
</evidence>
<evidence type="ECO:0000256" key="2">
    <source>
        <dbReference type="ARBA" id="ARBA00022692"/>
    </source>
</evidence>
<dbReference type="RefSeq" id="WP_075904501.1">
    <property type="nucleotide sequence ID" value="NZ_MKZS01000001.1"/>
</dbReference>
<dbReference type="PANTHER" id="PTHR11863">
    <property type="entry name" value="STEROL DESATURASE"/>
    <property type="match status" value="1"/>
</dbReference>
<dbReference type="InterPro" id="IPR006694">
    <property type="entry name" value="Fatty_acid_hydroxylase"/>
</dbReference>
<keyword evidence="4 5" id="KW-0472">Membrane</keyword>
<feature type="transmembrane region" description="Helical" evidence="5">
    <location>
        <begin position="86"/>
        <end position="114"/>
    </location>
</feature>
<name>A0A1U7N927_9CYAN</name>
<feature type="transmembrane region" description="Helical" evidence="5">
    <location>
        <begin position="12"/>
        <end position="32"/>
    </location>
</feature>
<dbReference type="Pfam" id="PF04116">
    <property type="entry name" value="FA_hydroxylase"/>
    <property type="match status" value="1"/>
</dbReference>